<proteinExistence type="predicted"/>
<dbReference type="InterPro" id="IPR036271">
    <property type="entry name" value="Tet_transcr_reg_TetR-rel_C_sf"/>
</dbReference>
<evidence type="ECO:0000259" key="5">
    <source>
        <dbReference type="PROSITE" id="PS50977"/>
    </source>
</evidence>
<dbReference type="Proteomes" id="UP001429745">
    <property type="component" value="Unassembled WGS sequence"/>
</dbReference>
<evidence type="ECO:0000256" key="3">
    <source>
        <dbReference type="ARBA" id="ARBA00023163"/>
    </source>
</evidence>
<dbReference type="InterPro" id="IPR009057">
    <property type="entry name" value="Homeodomain-like_sf"/>
</dbReference>
<comment type="caution">
    <text evidence="6">The sequence shown here is derived from an EMBL/GenBank/DDBJ whole genome shotgun (WGS) entry which is preliminary data.</text>
</comment>
<protein>
    <submittedName>
        <fullName evidence="6">TetR family transcriptional regulator</fullName>
    </submittedName>
</protein>
<dbReference type="SUPFAM" id="SSF48498">
    <property type="entry name" value="Tetracyclin repressor-like, C-terminal domain"/>
    <property type="match status" value="1"/>
</dbReference>
<keyword evidence="3" id="KW-0804">Transcription</keyword>
<evidence type="ECO:0000313" key="6">
    <source>
        <dbReference type="EMBL" id="NLP85097.1"/>
    </source>
</evidence>
<accession>A0ABX1KDI5</accession>
<keyword evidence="2 4" id="KW-0238">DNA-binding</keyword>
<evidence type="ECO:0000256" key="1">
    <source>
        <dbReference type="ARBA" id="ARBA00023015"/>
    </source>
</evidence>
<keyword evidence="1" id="KW-0805">Transcription regulation</keyword>
<dbReference type="PRINTS" id="PR00455">
    <property type="entry name" value="HTHTETR"/>
</dbReference>
<gene>
    <name evidence="6" type="ORF">HF576_14690</name>
</gene>
<evidence type="ECO:0000256" key="4">
    <source>
        <dbReference type="PROSITE-ProRule" id="PRU00335"/>
    </source>
</evidence>
<dbReference type="SUPFAM" id="SSF46689">
    <property type="entry name" value="Homeodomain-like"/>
    <property type="match status" value="1"/>
</dbReference>
<dbReference type="PROSITE" id="PS50977">
    <property type="entry name" value="HTH_TETR_2"/>
    <property type="match status" value="1"/>
</dbReference>
<feature type="DNA-binding region" description="H-T-H motif" evidence="4">
    <location>
        <begin position="31"/>
        <end position="50"/>
    </location>
</feature>
<dbReference type="Gene3D" id="1.10.357.10">
    <property type="entry name" value="Tetracycline Repressor, domain 2"/>
    <property type="match status" value="1"/>
</dbReference>
<dbReference type="Pfam" id="PF00440">
    <property type="entry name" value="TetR_N"/>
    <property type="match status" value="1"/>
</dbReference>
<evidence type="ECO:0000256" key="2">
    <source>
        <dbReference type="ARBA" id="ARBA00023125"/>
    </source>
</evidence>
<name>A0ABX1KDI5_9MICO</name>
<feature type="domain" description="HTH tetR-type" evidence="5">
    <location>
        <begin position="8"/>
        <end position="68"/>
    </location>
</feature>
<dbReference type="InterPro" id="IPR001647">
    <property type="entry name" value="HTH_TetR"/>
</dbReference>
<sequence>MPRLADHQQRRRQITDAARTLVARNGLRAATFQAVAAEAGVSVRLVQYYFGSKEDVLRATREAVAADAGERFAERLVELGEDAAPRDVIRAIVTEVLPTDARRREDAIVLDTFFLESLTGERDPGTPTSDTDGAAQYLVDIVSQTIARSRTGSPEQEHADIDARLIVAAAAGLAQTMLVDAAIARRADEHIDRLLDRMLPESAAG</sequence>
<organism evidence="6 7">
    <name type="scientific">Microbacterium salsuginis</name>
    <dbReference type="NCBI Taxonomy" id="2722803"/>
    <lineage>
        <taxon>Bacteria</taxon>
        <taxon>Bacillati</taxon>
        <taxon>Actinomycetota</taxon>
        <taxon>Actinomycetes</taxon>
        <taxon>Micrococcales</taxon>
        <taxon>Microbacteriaceae</taxon>
        <taxon>Microbacterium</taxon>
    </lineage>
</organism>
<dbReference type="InterPro" id="IPR050109">
    <property type="entry name" value="HTH-type_TetR-like_transc_reg"/>
</dbReference>
<reference evidence="6 7" key="1">
    <citation type="submission" date="2020-04" db="EMBL/GenBank/DDBJ databases">
        <title>CFH 90308 Microbacterium sp.</title>
        <authorList>
            <person name="Nie G."/>
            <person name="Ming H."/>
            <person name="Xia T."/>
        </authorList>
    </citation>
    <scope>NUCLEOTIDE SEQUENCE [LARGE SCALE GENOMIC DNA]</scope>
    <source>
        <strain evidence="6 7">CFH 90308</strain>
    </source>
</reference>
<evidence type="ECO:0000313" key="7">
    <source>
        <dbReference type="Proteomes" id="UP001429745"/>
    </source>
</evidence>
<dbReference type="EMBL" id="JABACI010000004">
    <property type="protein sequence ID" value="NLP85097.1"/>
    <property type="molecule type" value="Genomic_DNA"/>
</dbReference>
<keyword evidence="7" id="KW-1185">Reference proteome</keyword>
<dbReference type="PANTHER" id="PTHR30055:SF234">
    <property type="entry name" value="HTH-TYPE TRANSCRIPTIONAL REGULATOR BETI"/>
    <property type="match status" value="1"/>
</dbReference>
<dbReference type="RefSeq" id="WP_168913535.1">
    <property type="nucleotide sequence ID" value="NZ_JABACI010000004.1"/>
</dbReference>
<dbReference type="PANTHER" id="PTHR30055">
    <property type="entry name" value="HTH-TYPE TRANSCRIPTIONAL REGULATOR RUTR"/>
    <property type="match status" value="1"/>
</dbReference>